<sequence>MDYRQKSLRNLAARNGYQFLPDDDHGLHRQLEGFRLADRGRNNTISNILRIQQGLLDHDVHIFDYHYTEYASKHPVYQTVLFLQSQRLVLPELCLQPETLVHKLGELFGIHDIDFVRYPKFSKQYRLTGDDEHFIRHHFNDQVLNYFTLNKGWSLEGVGYYLLLYKRGLLLPPEEIEPLYRKALEVSTLFSTVG</sequence>
<dbReference type="EMBL" id="JACIFF010000009">
    <property type="protein sequence ID" value="MBB4080633.1"/>
    <property type="molecule type" value="Genomic_DNA"/>
</dbReference>
<accession>A0A840E9L4</accession>
<dbReference type="AlphaFoldDB" id="A0A840E9L4"/>
<protein>
    <submittedName>
        <fullName evidence="1">Uncharacterized protein</fullName>
    </submittedName>
</protein>
<keyword evidence="2" id="KW-1185">Reference proteome</keyword>
<dbReference type="Proteomes" id="UP000576209">
    <property type="component" value="Unassembled WGS sequence"/>
</dbReference>
<evidence type="ECO:0000313" key="1">
    <source>
        <dbReference type="EMBL" id="MBB4080633.1"/>
    </source>
</evidence>
<dbReference type="RefSeq" id="WP_183496863.1">
    <property type="nucleotide sequence ID" value="NZ_JACIFF010000009.1"/>
</dbReference>
<gene>
    <name evidence="1" type="ORF">GGR28_003268</name>
</gene>
<proteinExistence type="predicted"/>
<evidence type="ECO:0000313" key="2">
    <source>
        <dbReference type="Proteomes" id="UP000576209"/>
    </source>
</evidence>
<comment type="caution">
    <text evidence="1">The sequence shown here is derived from an EMBL/GenBank/DDBJ whole genome shotgun (WGS) entry which is preliminary data.</text>
</comment>
<reference evidence="1 2" key="1">
    <citation type="submission" date="2020-08" db="EMBL/GenBank/DDBJ databases">
        <title>Genomic Encyclopedia of Type Strains, Phase IV (KMG-IV): sequencing the most valuable type-strain genomes for metagenomic binning, comparative biology and taxonomic classification.</title>
        <authorList>
            <person name="Goeker M."/>
        </authorList>
    </citation>
    <scope>NUCLEOTIDE SEQUENCE [LARGE SCALE GENOMIC DNA]</scope>
    <source>
        <strain evidence="1 2">DSM 105137</strain>
    </source>
</reference>
<organism evidence="1 2">
    <name type="scientific">Neolewinella aquimaris</name>
    <dbReference type="NCBI Taxonomy" id="1835722"/>
    <lineage>
        <taxon>Bacteria</taxon>
        <taxon>Pseudomonadati</taxon>
        <taxon>Bacteroidota</taxon>
        <taxon>Saprospiria</taxon>
        <taxon>Saprospirales</taxon>
        <taxon>Lewinellaceae</taxon>
        <taxon>Neolewinella</taxon>
    </lineage>
</organism>
<name>A0A840E9L4_9BACT</name>